<organism evidence="1">
    <name type="scientific">freshwater metagenome</name>
    <dbReference type="NCBI Taxonomy" id="449393"/>
    <lineage>
        <taxon>unclassified sequences</taxon>
        <taxon>metagenomes</taxon>
        <taxon>ecological metagenomes</taxon>
    </lineage>
</organism>
<dbReference type="EMBL" id="CAEZYY010000001">
    <property type="protein sequence ID" value="CAB4737929.1"/>
    <property type="molecule type" value="Genomic_DNA"/>
</dbReference>
<evidence type="ECO:0000313" key="4">
    <source>
        <dbReference type="EMBL" id="CAB4997378.1"/>
    </source>
</evidence>
<proteinExistence type="predicted"/>
<accession>A0A6J6P3H2</accession>
<name>A0A6J6P3H2_9ZZZZ</name>
<dbReference type="EMBL" id="CAFBLR010000299">
    <property type="protein sequence ID" value="CAB4886663.1"/>
    <property type="molecule type" value="Genomic_DNA"/>
</dbReference>
<dbReference type="AlphaFoldDB" id="A0A6J6P3H2"/>
<evidence type="ECO:0000313" key="3">
    <source>
        <dbReference type="EMBL" id="CAB4886663.1"/>
    </source>
</evidence>
<protein>
    <submittedName>
        <fullName evidence="1">Unannotated protein</fullName>
    </submittedName>
</protein>
<evidence type="ECO:0000313" key="2">
    <source>
        <dbReference type="EMBL" id="CAB4737929.1"/>
    </source>
</evidence>
<reference evidence="1" key="1">
    <citation type="submission" date="2020-05" db="EMBL/GenBank/DDBJ databases">
        <authorList>
            <person name="Chiriac C."/>
            <person name="Salcher M."/>
            <person name="Ghai R."/>
            <person name="Kavagutti S V."/>
        </authorList>
    </citation>
    <scope>NUCLEOTIDE SEQUENCE</scope>
</reference>
<evidence type="ECO:0000313" key="5">
    <source>
        <dbReference type="EMBL" id="CAB5068032.1"/>
    </source>
</evidence>
<sequence>MLWLTFGADGNAVSLGDYGVLASTAAGTQVAGVVQTGTPVAMLQTGLC</sequence>
<dbReference type="EMBL" id="CAFBON010000165">
    <property type="protein sequence ID" value="CAB4997378.1"/>
    <property type="molecule type" value="Genomic_DNA"/>
</dbReference>
<dbReference type="EMBL" id="CAEZXX010000004">
    <property type="protein sequence ID" value="CAB4693316.1"/>
    <property type="molecule type" value="Genomic_DNA"/>
</dbReference>
<gene>
    <name evidence="1" type="ORF">UFOPK2602_00145</name>
    <name evidence="2" type="ORF">UFOPK2806_00174</name>
    <name evidence="3" type="ORF">UFOPK3417_02076</name>
    <name evidence="4" type="ORF">UFOPK3954_01539</name>
    <name evidence="5" type="ORF">UFOPK4306_02266</name>
</gene>
<dbReference type="EMBL" id="CAFBQP010000123">
    <property type="protein sequence ID" value="CAB5068032.1"/>
    <property type="molecule type" value="Genomic_DNA"/>
</dbReference>
<evidence type="ECO:0000313" key="1">
    <source>
        <dbReference type="EMBL" id="CAB4693316.1"/>
    </source>
</evidence>